<gene>
    <name evidence="6" type="ORF">MNBD_GAMMA25-1318</name>
</gene>
<keyword evidence="1" id="KW-0813">Transport</keyword>
<evidence type="ECO:0000313" key="6">
    <source>
        <dbReference type="EMBL" id="VAX09862.1"/>
    </source>
</evidence>
<dbReference type="GO" id="GO:0017089">
    <property type="term" value="F:glycolipid transfer activity"/>
    <property type="evidence" value="ECO:0007669"/>
    <property type="project" value="TreeGrafter"/>
</dbReference>
<dbReference type="PANTHER" id="PTHR36504">
    <property type="entry name" value="LIPOPOLYSACCHARIDE EXPORT SYSTEM PROTEIN LPTA"/>
    <property type="match status" value="1"/>
</dbReference>
<dbReference type="PANTHER" id="PTHR36504:SF1">
    <property type="entry name" value="LIPOPOLYSACCHARIDE EXPORT SYSTEM PROTEIN LPTA"/>
    <property type="match status" value="1"/>
</dbReference>
<evidence type="ECO:0000256" key="2">
    <source>
        <dbReference type="ARBA" id="ARBA00022729"/>
    </source>
</evidence>
<dbReference type="Gene3D" id="2.60.450.10">
    <property type="entry name" value="Lipopolysaccharide (LPS) transport protein A like domain"/>
    <property type="match status" value="1"/>
</dbReference>
<dbReference type="HAMAP" id="MF_01914">
    <property type="entry name" value="LPS_assembly_LptA"/>
    <property type="match status" value="1"/>
</dbReference>
<feature type="domain" description="Organic solvent tolerance-like N-terminal" evidence="5">
    <location>
        <begin position="37"/>
        <end position="146"/>
    </location>
</feature>
<proteinExistence type="inferred from homology"/>
<dbReference type="GO" id="GO:0015920">
    <property type="term" value="P:lipopolysaccharide transport"/>
    <property type="evidence" value="ECO:0007669"/>
    <property type="project" value="InterPro"/>
</dbReference>
<protein>
    <recommendedName>
        <fullName evidence="5">Organic solvent tolerance-like N-terminal domain-containing protein</fullName>
    </recommendedName>
</protein>
<feature type="region of interest" description="Disordered" evidence="4">
    <location>
        <begin position="172"/>
        <end position="201"/>
    </location>
</feature>
<evidence type="ECO:0000256" key="1">
    <source>
        <dbReference type="ARBA" id="ARBA00022448"/>
    </source>
</evidence>
<dbReference type="GO" id="GO:0030288">
    <property type="term" value="C:outer membrane-bounded periplasmic space"/>
    <property type="evidence" value="ECO:0007669"/>
    <property type="project" value="TreeGrafter"/>
</dbReference>
<dbReference type="InterPro" id="IPR052037">
    <property type="entry name" value="LPS_export_LptA"/>
</dbReference>
<evidence type="ECO:0000256" key="4">
    <source>
        <dbReference type="SAM" id="MobiDB-lite"/>
    </source>
</evidence>
<sequence length="201" mass="22483">MTYHILKLRQLLPLLLFAIISAKPVAALTADREQPIHINADRMVAEEASGYSHYLGNVHITQGSLVVDADEVYIYIVEGELDKLIILGEPAKLQQLPDNSTELVYSRAKRMEYFASTDRLFLMKNAEVWQGTNRFSGEHIEYDTRNSRVSANSQGQDSGRIRAVITPKKAVNKTKAVDTLPGKEEENNEAPDNDTQADTIP</sequence>
<dbReference type="Pfam" id="PF03968">
    <property type="entry name" value="LptD_N"/>
    <property type="match status" value="1"/>
</dbReference>
<organism evidence="6">
    <name type="scientific">hydrothermal vent metagenome</name>
    <dbReference type="NCBI Taxonomy" id="652676"/>
    <lineage>
        <taxon>unclassified sequences</taxon>
        <taxon>metagenomes</taxon>
        <taxon>ecological metagenomes</taxon>
    </lineage>
</organism>
<evidence type="ECO:0000256" key="3">
    <source>
        <dbReference type="ARBA" id="ARBA00022764"/>
    </source>
</evidence>
<dbReference type="InterPro" id="IPR005653">
    <property type="entry name" value="OstA-like_N"/>
</dbReference>
<name>A0A3B1B169_9ZZZZ</name>
<dbReference type="InterPro" id="IPR014340">
    <property type="entry name" value="LptA"/>
</dbReference>
<dbReference type="GO" id="GO:0009279">
    <property type="term" value="C:cell outer membrane"/>
    <property type="evidence" value="ECO:0007669"/>
    <property type="project" value="TreeGrafter"/>
</dbReference>
<evidence type="ECO:0000259" key="5">
    <source>
        <dbReference type="Pfam" id="PF03968"/>
    </source>
</evidence>
<accession>A0A3B1B169</accession>
<dbReference type="AlphaFoldDB" id="A0A3B1B169"/>
<dbReference type="GO" id="GO:0001530">
    <property type="term" value="F:lipopolysaccharide binding"/>
    <property type="evidence" value="ECO:0007669"/>
    <property type="project" value="InterPro"/>
</dbReference>
<keyword evidence="2" id="KW-0732">Signal</keyword>
<dbReference type="NCBIfam" id="TIGR03002">
    <property type="entry name" value="outer_YhbN_LptA"/>
    <property type="match status" value="1"/>
</dbReference>
<keyword evidence="3" id="KW-0574">Periplasm</keyword>
<reference evidence="6" key="1">
    <citation type="submission" date="2018-06" db="EMBL/GenBank/DDBJ databases">
        <authorList>
            <person name="Zhirakovskaya E."/>
        </authorList>
    </citation>
    <scope>NUCLEOTIDE SEQUENCE</scope>
</reference>
<dbReference type="EMBL" id="UOFY01000042">
    <property type="protein sequence ID" value="VAX09862.1"/>
    <property type="molecule type" value="Genomic_DNA"/>
</dbReference>